<keyword evidence="2" id="KW-1185">Reference proteome</keyword>
<dbReference type="EMBL" id="AP017972">
    <property type="protein sequence ID" value="BAW98270.1"/>
    <property type="molecule type" value="Genomic_DNA"/>
</dbReference>
<dbReference type="RefSeq" id="YP_009599348.1">
    <property type="nucleotide sequence ID" value="NC_041916.1"/>
</dbReference>
<reference evidence="1 2" key="1">
    <citation type="submission" date="2017-01" db="EMBL/GenBank/DDBJ databases">
        <title>Complete Genome Sequence of Vibrio Parahaemolyticus Bacteriophage pTD1.</title>
        <authorList>
            <person name="Midorikawa Y."/>
            <person name="Sano M."/>
        </authorList>
    </citation>
    <scope>NUCLEOTIDE SEQUENCE [LARGE SCALE GENOMIC DNA]</scope>
    <source>
        <strain evidence="1">PTD1</strain>
    </source>
</reference>
<dbReference type="OrthoDB" id="31671at10239"/>
<evidence type="ECO:0000313" key="2">
    <source>
        <dbReference type="Proteomes" id="UP000221243"/>
    </source>
</evidence>
<evidence type="ECO:0000313" key="1">
    <source>
        <dbReference type="EMBL" id="BAW98270.1"/>
    </source>
</evidence>
<dbReference type="KEGG" id="vg:40075077"/>
<dbReference type="Proteomes" id="UP000221243">
    <property type="component" value="Segment"/>
</dbReference>
<accession>A0A1Q2U2T6</accession>
<protein>
    <submittedName>
        <fullName evidence="1">Uncharacterized protein</fullName>
    </submittedName>
</protein>
<dbReference type="GeneID" id="40075077"/>
<name>A0A1Q2U2T6_9CAUD</name>
<proteinExistence type="predicted"/>
<organism evidence="1 2">
    <name type="scientific">Vibrio phage pTD1</name>
    <dbReference type="NCBI Taxonomy" id="1938577"/>
    <lineage>
        <taxon>Viruses</taxon>
        <taxon>Duplodnaviria</taxon>
        <taxon>Heunggongvirae</taxon>
        <taxon>Uroviricota</taxon>
        <taxon>Caudoviricetes</taxon>
        <taxon>Chimalliviridae</taxon>
        <taxon>Gorgonvirinae</taxon>
        <taxon>Tidunavirus</taxon>
        <taxon>Tidunavirus pTD1</taxon>
    </lineage>
</organism>
<sequence length="175" mass="20380">MFLKKLFYPRSVEGFTVKLEKRLTELAVSDKPGYYDNLFKIVTEEYDDWNNLRIRGKSDKIRLINIGVPLNNRSREVIFFRLPVPVGTKMDLRTQLDKFAYCRGLSEQALTNDDKRRPLNISLADHPVKANQLNHSSVFYSQSAFLLLRRNGAVQRSVDPARLWDCLTPKFDKVK</sequence>